<reference evidence="3 4" key="1">
    <citation type="submission" date="2023-03" db="EMBL/GenBank/DDBJ databases">
        <title>Genome insight into feeding habits of ladybird beetles.</title>
        <authorList>
            <person name="Li H.-S."/>
            <person name="Huang Y.-H."/>
            <person name="Pang H."/>
        </authorList>
    </citation>
    <scope>NUCLEOTIDE SEQUENCE [LARGE SCALE GENOMIC DNA]</scope>
    <source>
        <strain evidence="3">SYSU_2023b</strain>
        <tissue evidence="3">Whole body</tissue>
    </source>
</reference>
<evidence type="ECO:0000313" key="3">
    <source>
        <dbReference type="EMBL" id="KAK9873713.1"/>
    </source>
</evidence>
<feature type="compositionally biased region" description="Low complexity" evidence="1">
    <location>
        <begin position="41"/>
        <end position="51"/>
    </location>
</feature>
<dbReference type="PROSITE" id="PS50057">
    <property type="entry name" value="FERM_3"/>
    <property type="match status" value="1"/>
</dbReference>
<comment type="caution">
    <text evidence="3">The sequence shown here is derived from an EMBL/GenBank/DDBJ whole genome shotgun (WGS) entry which is preliminary data.</text>
</comment>
<dbReference type="Gene3D" id="3.10.20.90">
    <property type="entry name" value="Phosphatidylinositol 3-kinase Catalytic Subunit, Chain A, domain 1"/>
    <property type="match status" value="1"/>
</dbReference>
<dbReference type="InterPro" id="IPR000299">
    <property type="entry name" value="FERM_domain"/>
</dbReference>
<dbReference type="Proteomes" id="UP001431783">
    <property type="component" value="Unassembled WGS sequence"/>
</dbReference>
<keyword evidence="4" id="KW-1185">Reference proteome</keyword>
<feature type="domain" description="FERM" evidence="2">
    <location>
        <begin position="52"/>
        <end position="200"/>
    </location>
</feature>
<name>A0AAW1TTW5_9CUCU</name>
<organism evidence="3 4">
    <name type="scientific">Henosepilachna vigintioctopunctata</name>
    <dbReference type="NCBI Taxonomy" id="420089"/>
    <lineage>
        <taxon>Eukaryota</taxon>
        <taxon>Metazoa</taxon>
        <taxon>Ecdysozoa</taxon>
        <taxon>Arthropoda</taxon>
        <taxon>Hexapoda</taxon>
        <taxon>Insecta</taxon>
        <taxon>Pterygota</taxon>
        <taxon>Neoptera</taxon>
        <taxon>Endopterygota</taxon>
        <taxon>Coleoptera</taxon>
        <taxon>Polyphaga</taxon>
        <taxon>Cucujiformia</taxon>
        <taxon>Coccinelloidea</taxon>
        <taxon>Coccinellidae</taxon>
        <taxon>Epilachninae</taxon>
        <taxon>Epilachnini</taxon>
        <taxon>Henosepilachna</taxon>
    </lineage>
</organism>
<evidence type="ECO:0000256" key="1">
    <source>
        <dbReference type="SAM" id="MobiDB-lite"/>
    </source>
</evidence>
<sequence>MLGLIPRKPIIWSDVSPTTPVSHGSPVRCVPARNNMDSPKKSPQSPASSDKATVKVCFPSGGFNLVKYGDSIDIKGIISIVTDRLSTAGERYYKKLYAMRLSRLSSKESYWLHQDMTMQQVYEKYIKKHPSSEWRYELRVRYFPSSLQDLCEKDNVTFYFYYDQGKNKRTYRGRRAQGSGEMPQSTRSKEKHNNLSIFFA</sequence>
<dbReference type="PANTHER" id="PTHR46221">
    <property type="entry name" value="FERM AND PDZ DOMAIN-CONTAINING PROTEIN FAMILY MEMBER"/>
    <property type="match status" value="1"/>
</dbReference>
<protein>
    <recommendedName>
        <fullName evidence="2">FERM domain-containing protein</fullName>
    </recommendedName>
</protein>
<proteinExistence type="predicted"/>
<evidence type="ECO:0000259" key="2">
    <source>
        <dbReference type="PROSITE" id="PS50057"/>
    </source>
</evidence>
<feature type="region of interest" description="Disordered" evidence="1">
    <location>
        <begin position="171"/>
        <end position="200"/>
    </location>
</feature>
<dbReference type="InterPro" id="IPR029071">
    <property type="entry name" value="Ubiquitin-like_domsf"/>
</dbReference>
<feature type="region of interest" description="Disordered" evidence="1">
    <location>
        <begin position="17"/>
        <end position="51"/>
    </location>
</feature>
<gene>
    <name evidence="3" type="ORF">WA026_002069</name>
</gene>
<evidence type="ECO:0000313" key="4">
    <source>
        <dbReference type="Proteomes" id="UP001431783"/>
    </source>
</evidence>
<dbReference type="EMBL" id="JARQZJ010000031">
    <property type="protein sequence ID" value="KAK9873713.1"/>
    <property type="molecule type" value="Genomic_DNA"/>
</dbReference>
<dbReference type="PANTHER" id="PTHR46221:SF9">
    <property type="entry name" value="NON-SPECIFIC PROTEIN-TYROSINE KINASE"/>
    <property type="match status" value="1"/>
</dbReference>
<dbReference type="InterPro" id="IPR041390">
    <property type="entry name" value="FADK_N"/>
</dbReference>
<dbReference type="AlphaFoldDB" id="A0AAW1TTW5"/>
<accession>A0AAW1TTW5</accession>
<dbReference type="SUPFAM" id="SSF54236">
    <property type="entry name" value="Ubiquitin-like"/>
    <property type="match status" value="1"/>
</dbReference>
<dbReference type="Pfam" id="PF18038">
    <property type="entry name" value="FERM_N_2"/>
    <property type="match status" value="1"/>
</dbReference>